<keyword evidence="4" id="KW-1185">Reference proteome</keyword>
<feature type="region of interest" description="Disordered" evidence="1">
    <location>
        <begin position="1"/>
        <end position="22"/>
    </location>
</feature>
<keyword evidence="2" id="KW-0472">Membrane</keyword>
<dbReference type="EMBL" id="KZ678139">
    <property type="protein sequence ID" value="PSN63661.1"/>
    <property type="molecule type" value="Genomic_DNA"/>
</dbReference>
<dbReference type="OrthoDB" id="10039566at2759"/>
<dbReference type="InterPro" id="IPR046368">
    <property type="entry name" value="Tag1"/>
</dbReference>
<proteinExistence type="predicted"/>
<feature type="transmembrane region" description="Helical" evidence="2">
    <location>
        <begin position="67"/>
        <end position="95"/>
    </location>
</feature>
<dbReference type="Proteomes" id="UP000240883">
    <property type="component" value="Unassembled WGS sequence"/>
</dbReference>
<name>A0A2T2NDZ5_CORCC</name>
<dbReference type="PANTHER" id="PTHR35895:SF2">
    <property type="match status" value="1"/>
</dbReference>
<dbReference type="GO" id="GO:0000329">
    <property type="term" value="C:fungal-type vacuole membrane"/>
    <property type="evidence" value="ECO:0007669"/>
    <property type="project" value="InterPro"/>
</dbReference>
<evidence type="ECO:0000313" key="4">
    <source>
        <dbReference type="Proteomes" id="UP000240883"/>
    </source>
</evidence>
<dbReference type="InterPro" id="IPR022185">
    <property type="entry name" value="DUF3712"/>
</dbReference>
<dbReference type="STRING" id="1448308.A0A2T2NDZ5"/>
<gene>
    <name evidence="3" type="ORF">BS50DRAFT_678917</name>
</gene>
<evidence type="ECO:0000313" key="3">
    <source>
        <dbReference type="EMBL" id="PSN63661.1"/>
    </source>
</evidence>
<protein>
    <submittedName>
        <fullName evidence="3">Uncharacterized protein</fullName>
    </submittedName>
</protein>
<keyword evidence="2" id="KW-0812">Transmembrane</keyword>
<organism evidence="3 4">
    <name type="scientific">Corynespora cassiicola Philippines</name>
    <dbReference type="NCBI Taxonomy" id="1448308"/>
    <lineage>
        <taxon>Eukaryota</taxon>
        <taxon>Fungi</taxon>
        <taxon>Dikarya</taxon>
        <taxon>Ascomycota</taxon>
        <taxon>Pezizomycotina</taxon>
        <taxon>Dothideomycetes</taxon>
        <taxon>Pleosporomycetidae</taxon>
        <taxon>Pleosporales</taxon>
        <taxon>Corynesporascaceae</taxon>
        <taxon>Corynespora</taxon>
    </lineage>
</organism>
<evidence type="ECO:0000256" key="1">
    <source>
        <dbReference type="SAM" id="MobiDB-lite"/>
    </source>
</evidence>
<dbReference type="AlphaFoldDB" id="A0A2T2NDZ5"/>
<accession>A0A2T2NDZ5</accession>
<dbReference type="Pfam" id="PF12505">
    <property type="entry name" value="DUF3712"/>
    <property type="match status" value="1"/>
</dbReference>
<keyword evidence="2" id="KW-1133">Transmembrane helix</keyword>
<dbReference type="PANTHER" id="PTHR35895">
    <property type="entry name" value="CHROMOSOME 16, WHOLE GENOME SHOTGUN SEQUENCE"/>
    <property type="match status" value="1"/>
</dbReference>
<reference evidence="3 4" key="1">
    <citation type="journal article" date="2018" name="Front. Microbiol.">
        <title>Genome-Wide Analysis of Corynespora cassiicola Leaf Fall Disease Putative Effectors.</title>
        <authorList>
            <person name="Lopez D."/>
            <person name="Ribeiro S."/>
            <person name="Label P."/>
            <person name="Fumanal B."/>
            <person name="Venisse J.S."/>
            <person name="Kohler A."/>
            <person name="de Oliveira R.R."/>
            <person name="Labutti K."/>
            <person name="Lipzen A."/>
            <person name="Lail K."/>
            <person name="Bauer D."/>
            <person name="Ohm R.A."/>
            <person name="Barry K.W."/>
            <person name="Spatafora J."/>
            <person name="Grigoriev I.V."/>
            <person name="Martin F.M."/>
            <person name="Pujade-Renaud V."/>
        </authorList>
    </citation>
    <scope>NUCLEOTIDE SEQUENCE [LARGE SCALE GENOMIC DNA]</scope>
    <source>
        <strain evidence="3 4">Philippines</strain>
    </source>
</reference>
<sequence>MGKPRWIGYDHPSFGNEDEKGKGFGTETLVKANSAGSTEQIENISKEPRTTVKPSRKRRLSRHCHRFWCCYCIGLIILLAILLPVFFLVVIPAIAQHMVESTSLPIHSVRIMKPTPNSTVLSLKASLKIPPPFKVRLEPLTLQLYRPETKPDIKPYVNFQLAEQYVKGNTTIEIVNQTVEIADKEQFVEFLRSAVVNEKFTLAARGETTAHLGALKAKVKLDKEIELNGLAKLDGFNINSASVLLAPEEDGSNLLANLTIPNHSIVSFELGNQTLNINGPNGLVLGNATIQNVYVQTGNNTYSARGYIDFRTLLFNLQDILSYTASALAEGNLQLGASGNKTVYDGEHIYYYEEILNNLELVGTVPVISLLAESFSNIVGGGLPGIRNLTEQLGLNLTDILETLTGGGGIGIANLSNFLDL</sequence>
<evidence type="ECO:0000256" key="2">
    <source>
        <dbReference type="SAM" id="Phobius"/>
    </source>
</evidence>